<reference evidence="2 3" key="1">
    <citation type="submission" date="2019-12" db="EMBL/GenBank/DDBJ databases">
        <authorList>
            <person name="Alioto T."/>
            <person name="Alioto T."/>
            <person name="Gomez Garrido J."/>
        </authorList>
    </citation>
    <scope>NUCLEOTIDE SEQUENCE [LARGE SCALE GENOMIC DNA]</scope>
</reference>
<dbReference type="EMBL" id="CACTIH010009093">
    <property type="protein sequence ID" value="CAA3023638.1"/>
    <property type="molecule type" value="Genomic_DNA"/>
</dbReference>
<evidence type="ECO:0000313" key="2">
    <source>
        <dbReference type="EMBL" id="CAA3023638.1"/>
    </source>
</evidence>
<dbReference type="OrthoDB" id="769613at2759"/>
<dbReference type="Gramene" id="OE9A092379T1">
    <property type="protein sequence ID" value="OE9A092379C1"/>
    <property type="gene ID" value="OE9A092379"/>
</dbReference>
<dbReference type="PANTHER" id="PTHR31680:SF4">
    <property type="entry name" value="LONGIFOLIA PROTEIN"/>
    <property type="match status" value="1"/>
</dbReference>
<evidence type="ECO:0000256" key="1">
    <source>
        <dbReference type="SAM" id="MobiDB-lite"/>
    </source>
</evidence>
<sequence>MGLETLPDSVVVGNTNSRFNFSRSPRKWIYRNQSNCVVPQSYGKSLVRNPDSIMKHVSRFSIESTLKKQIDMTRLSQKPASRRMRGSAEAPNTYPSVYSEIEKRLKDLEFAHSGKDLRAFKHILEAMQAKGLLETQKE</sequence>
<keyword evidence="3" id="KW-1185">Reference proteome</keyword>
<evidence type="ECO:0000313" key="3">
    <source>
        <dbReference type="Proteomes" id="UP000594638"/>
    </source>
</evidence>
<gene>
    <name evidence="2" type="ORF">OLEA9_A092379</name>
</gene>
<dbReference type="AlphaFoldDB" id="A0A8S0V0H3"/>
<dbReference type="PANTHER" id="PTHR31680">
    <property type="entry name" value="LONGIFOLIA PROTEIN"/>
    <property type="match status" value="1"/>
</dbReference>
<protein>
    <submittedName>
        <fullName evidence="2">Uncharacterized protein</fullName>
    </submittedName>
</protein>
<dbReference type="GO" id="GO:0051513">
    <property type="term" value="P:regulation of monopolar cell growth"/>
    <property type="evidence" value="ECO:0007669"/>
    <property type="project" value="InterPro"/>
</dbReference>
<feature type="region of interest" description="Disordered" evidence="1">
    <location>
        <begin position="73"/>
        <end position="93"/>
    </location>
</feature>
<organism evidence="2 3">
    <name type="scientific">Olea europaea subsp. europaea</name>
    <dbReference type="NCBI Taxonomy" id="158383"/>
    <lineage>
        <taxon>Eukaryota</taxon>
        <taxon>Viridiplantae</taxon>
        <taxon>Streptophyta</taxon>
        <taxon>Embryophyta</taxon>
        <taxon>Tracheophyta</taxon>
        <taxon>Spermatophyta</taxon>
        <taxon>Magnoliopsida</taxon>
        <taxon>eudicotyledons</taxon>
        <taxon>Gunneridae</taxon>
        <taxon>Pentapetalae</taxon>
        <taxon>asterids</taxon>
        <taxon>lamiids</taxon>
        <taxon>Lamiales</taxon>
        <taxon>Oleaceae</taxon>
        <taxon>Oleeae</taxon>
        <taxon>Olea</taxon>
    </lineage>
</organism>
<dbReference type="InterPro" id="IPR033334">
    <property type="entry name" value="LNG1/2"/>
</dbReference>
<accession>A0A8S0V0H3</accession>
<name>A0A8S0V0H3_OLEEU</name>
<dbReference type="Proteomes" id="UP000594638">
    <property type="component" value="Unassembled WGS sequence"/>
</dbReference>
<comment type="caution">
    <text evidence="2">The sequence shown here is derived from an EMBL/GenBank/DDBJ whole genome shotgun (WGS) entry which is preliminary data.</text>
</comment>
<proteinExistence type="predicted"/>